<name>A0A1Y5FBR0_9BACT</name>
<sequence length="305" mass="33697">MKPNFQKIIEEISREVLPLLGLGKVANYIPELAKIDPRKIGISICDIDGNVYSTGDCKTLFSIQSISKLFTLCLAMKLEDNELWNRVGMEPSGTAFNSLVLLEEENGIPRNPFINAGAIVITDIILGKSKHPSDSILKFMREITQNKNIKFNDTVAVSERKHGHRNAALSYLMKDYGNIHKEVEEVLNLYCRHCSLELNCEDLARASYFLINQGKDIDGKTVLIPRDVKRVNSLMMTSGLYNNAGKFAFEVGLPAKSGVGGGIVGVLPGQFSISVWSPELNESGNSLIGMKVMEMFTTKSGMSVF</sequence>
<feature type="binding site" evidence="6">
    <location>
        <position position="166"/>
    </location>
    <ligand>
        <name>substrate</name>
    </ligand>
</feature>
<dbReference type="NCBIfam" id="NF002133">
    <property type="entry name" value="PRK00971.1-2"/>
    <property type="match status" value="1"/>
</dbReference>
<dbReference type="InterPro" id="IPR012338">
    <property type="entry name" value="Beta-lactam/transpept-like"/>
</dbReference>
<evidence type="ECO:0000256" key="5">
    <source>
        <dbReference type="ARBA" id="ARBA00049534"/>
    </source>
</evidence>
<dbReference type="Gene3D" id="3.40.710.10">
    <property type="entry name" value="DD-peptidase/beta-lactamase superfamily"/>
    <property type="match status" value="1"/>
</dbReference>
<dbReference type="GO" id="GO:0006543">
    <property type="term" value="P:L-glutamine catabolic process"/>
    <property type="evidence" value="ECO:0007669"/>
    <property type="project" value="TreeGrafter"/>
</dbReference>
<dbReference type="PANTHER" id="PTHR12544:SF29">
    <property type="entry name" value="GLUTAMINASE"/>
    <property type="match status" value="1"/>
</dbReference>
<evidence type="ECO:0000256" key="2">
    <source>
        <dbReference type="ARBA" id="ARBA00011881"/>
    </source>
</evidence>
<feature type="binding site" evidence="6">
    <location>
        <position position="115"/>
    </location>
    <ligand>
        <name>substrate</name>
    </ligand>
</feature>
<comment type="subunit">
    <text evidence="2 6">Homotetramer.</text>
</comment>
<dbReference type="FunFam" id="3.40.710.10:FF:000005">
    <property type="entry name" value="Glutaminase"/>
    <property type="match status" value="1"/>
</dbReference>
<dbReference type="AlphaFoldDB" id="A0A1Y5FBR0"/>
<evidence type="ECO:0000313" key="8">
    <source>
        <dbReference type="Proteomes" id="UP000196531"/>
    </source>
</evidence>
<dbReference type="SUPFAM" id="SSF56601">
    <property type="entry name" value="beta-lactamase/transpeptidase-like"/>
    <property type="match status" value="1"/>
</dbReference>
<protein>
    <recommendedName>
        <fullName evidence="3 6">Glutaminase</fullName>
        <ecNumber evidence="3 6">3.5.1.2</ecNumber>
    </recommendedName>
</protein>
<dbReference type="Proteomes" id="UP000196531">
    <property type="component" value="Unassembled WGS sequence"/>
</dbReference>
<evidence type="ECO:0000313" key="7">
    <source>
        <dbReference type="EMBL" id="OUR96891.1"/>
    </source>
</evidence>
<comment type="similarity">
    <text evidence="1 6">Belongs to the glutaminase family.</text>
</comment>
<proteinExistence type="inferred from homology"/>
<dbReference type="InterPro" id="IPR015868">
    <property type="entry name" value="Glutaminase"/>
</dbReference>
<evidence type="ECO:0000256" key="4">
    <source>
        <dbReference type="ARBA" id="ARBA00022801"/>
    </source>
</evidence>
<feature type="binding site" evidence="6">
    <location>
        <position position="159"/>
    </location>
    <ligand>
        <name>substrate</name>
    </ligand>
</feature>
<feature type="binding site" evidence="6">
    <location>
        <position position="241"/>
    </location>
    <ligand>
        <name>substrate</name>
    </ligand>
</feature>
<comment type="caution">
    <text evidence="7">The sequence shown here is derived from an EMBL/GenBank/DDBJ whole genome shotgun (WGS) entry which is preliminary data.</text>
</comment>
<feature type="binding site" evidence="6">
    <location>
        <position position="259"/>
    </location>
    <ligand>
        <name>substrate</name>
    </ligand>
</feature>
<reference evidence="8" key="1">
    <citation type="journal article" date="2017" name="Proc. Natl. Acad. Sci. U.S.A.">
        <title>Simulation of Deepwater Horizon oil plume reveals substrate specialization within a complex community of hydrocarbon-degraders.</title>
        <authorList>
            <person name="Hu P."/>
            <person name="Dubinsky E.A."/>
            <person name="Probst A.J."/>
            <person name="Wang J."/>
            <person name="Sieber C.M.K."/>
            <person name="Tom L.M."/>
            <person name="Gardinali P."/>
            <person name="Banfield J.F."/>
            <person name="Atlas R.M."/>
            <person name="Andersen G.L."/>
        </authorList>
    </citation>
    <scope>NUCLEOTIDE SEQUENCE [LARGE SCALE GENOMIC DNA]</scope>
</reference>
<dbReference type="NCBIfam" id="TIGR03814">
    <property type="entry name" value="Gln_ase"/>
    <property type="match status" value="1"/>
</dbReference>
<keyword evidence="4 6" id="KW-0378">Hydrolase</keyword>
<evidence type="ECO:0000256" key="3">
    <source>
        <dbReference type="ARBA" id="ARBA00012918"/>
    </source>
</evidence>
<dbReference type="GO" id="GO:0006537">
    <property type="term" value="P:glutamate biosynthetic process"/>
    <property type="evidence" value="ECO:0007669"/>
    <property type="project" value="TreeGrafter"/>
</dbReference>
<dbReference type="EMBL" id="MAAO01000006">
    <property type="protein sequence ID" value="OUR96891.1"/>
    <property type="molecule type" value="Genomic_DNA"/>
</dbReference>
<dbReference type="HAMAP" id="MF_00313">
    <property type="entry name" value="Glutaminase"/>
    <property type="match status" value="1"/>
</dbReference>
<dbReference type="Pfam" id="PF04960">
    <property type="entry name" value="Glutaminase"/>
    <property type="match status" value="1"/>
</dbReference>
<organism evidence="7 8">
    <name type="scientific">Halobacteriovorax marinus</name>
    <dbReference type="NCBI Taxonomy" id="97084"/>
    <lineage>
        <taxon>Bacteria</taxon>
        <taxon>Pseudomonadati</taxon>
        <taxon>Bdellovibrionota</taxon>
        <taxon>Bacteriovoracia</taxon>
        <taxon>Bacteriovoracales</taxon>
        <taxon>Halobacteriovoraceae</taxon>
        <taxon>Halobacteriovorax</taxon>
    </lineage>
</organism>
<dbReference type="GO" id="GO:0004359">
    <property type="term" value="F:glutaminase activity"/>
    <property type="evidence" value="ECO:0007669"/>
    <property type="project" value="UniProtKB-UniRule"/>
</dbReference>
<dbReference type="PANTHER" id="PTHR12544">
    <property type="entry name" value="GLUTAMINASE"/>
    <property type="match status" value="1"/>
</dbReference>
<keyword evidence="6" id="KW-0007">Acetylation</keyword>
<evidence type="ECO:0000256" key="1">
    <source>
        <dbReference type="ARBA" id="ARBA00011076"/>
    </source>
</evidence>
<accession>A0A1Y5FBR0</accession>
<dbReference type="NCBIfam" id="NF002132">
    <property type="entry name" value="PRK00971.1-1"/>
    <property type="match status" value="1"/>
</dbReference>
<comment type="catalytic activity">
    <reaction evidence="5 6">
        <text>L-glutamine + H2O = L-glutamate + NH4(+)</text>
        <dbReference type="Rhea" id="RHEA:15889"/>
        <dbReference type="ChEBI" id="CHEBI:15377"/>
        <dbReference type="ChEBI" id="CHEBI:28938"/>
        <dbReference type="ChEBI" id="CHEBI:29985"/>
        <dbReference type="ChEBI" id="CHEBI:58359"/>
        <dbReference type="EC" id="3.5.1.2"/>
    </reaction>
</comment>
<dbReference type="EC" id="3.5.1.2" evidence="3 6"/>
<evidence type="ECO:0000256" key="6">
    <source>
        <dbReference type="HAMAP-Rule" id="MF_00313"/>
    </source>
</evidence>
<gene>
    <name evidence="6" type="primary">glsA</name>
    <name evidence="7" type="ORF">A9Q84_11180</name>
</gene>
<feature type="binding site" evidence="6">
    <location>
        <position position="65"/>
    </location>
    <ligand>
        <name>substrate</name>
    </ligand>
</feature>
<feature type="binding site" evidence="6">
    <location>
        <position position="190"/>
    </location>
    <ligand>
        <name>substrate</name>
    </ligand>
</feature>